<keyword evidence="15 21" id="KW-0687">Ribonucleoprotein</keyword>
<keyword evidence="6" id="KW-1017">Isopeptide bond</keyword>
<evidence type="ECO:0000256" key="5">
    <source>
        <dbReference type="ARBA" id="ARBA00022490"/>
    </source>
</evidence>
<evidence type="ECO:0000256" key="14">
    <source>
        <dbReference type="ARBA" id="ARBA00023242"/>
    </source>
</evidence>
<dbReference type="Proteomes" id="UP000261340">
    <property type="component" value="Unplaced"/>
</dbReference>
<keyword evidence="5" id="KW-0963">Cytoplasm</keyword>
<evidence type="ECO:0000256" key="8">
    <source>
        <dbReference type="ARBA" id="ARBA00022730"/>
    </source>
</evidence>
<evidence type="ECO:0000256" key="16">
    <source>
        <dbReference type="ARBA" id="ARBA00044537"/>
    </source>
</evidence>
<dbReference type="Pfam" id="PF00276">
    <property type="entry name" value="Ribosomal_L23"/>
    <property type="match status" value="1"/>
</dbReference>
<dbReference type="NCBIfam" id="TIGR03636">
    <property type="entry name" value="uL23_arch"/>
    <property type="match status" value="1"/>
</dbReference>
<keyword evidence="11" id="KW-0164">Citrullination</keyword>
<organism evidence="24 25">
    <name type="scientific">Amphilophus citrinellus</name>
    <name type="common">Midas cichlid</name>
    <name type="synonym">Cichlasoma citrinellum</name>
    <dbReference type="NCBI Taxonomy" id="61819"/>
    <lineage>
        <taxon>Eukaryota</taxon>
        <taxon>Metazoa</taxon>
        <taxon>Chordata</taxon>
        <taxon>Craniata</taxon>
        <taxon>Vertebrata</taxon>
        <taxon>Euteleostomi</taxon>
        <taxon>Actinopterygii</taxon>
        <taxon>Neopterygii</taxon>
        <taxon>Teleostei</taxon>
        <taxon>Neoteleostei</taxon>
        <taxon>Acanthomorphata</taxon>
        <taxon>Ovalentaria</taxon>
        <taxon>Cichlomorphae</taxon>
        <taxon>Cichliformes</taxon>
        <taxon>Cichlidae</taxon>
        <taxon>New World cichlids</taxon>
        <taxon>Cichlasomatinae</taxon>
        <taxon>Heroini</taxon>
        <taxon>Amphilophus</taxon>
    </lineage>
</organism>
<comment type="subunit">
    <text evidence="19">Component of the large ribosomal subunit. Interacts with LYAR and GNL2. Interacts with MDM2; this interaction may promote MDM2-mediated p53/TP53 polyubiquitination. Directly interacts (via BIB domain) with IPO5, IPO7, KPNB1 and TNPO1; these interactions are involved in RPL23A nuclear import for the assembly of ribosomal subunits. Interacts with IPO8.</text>
</comment>
<comment type="subcellular location">
    <subcellularLocation>
        <location evidence="2">Cytoplasm</location>
    </subcellularLocation>
    <subcellularLocation>
        <location evidence="1">Nucleus</location>
    </subcellularLocation>
</comment>
<dbReference type="FunFam" id="3.30.70.330:FF:001015">
    <property type="entry name" value="Uncharacterized protein"/>
    <property type="match status" value="1"/>
</dbReference>
<proteinExistence type="inferred from homology"/>
<keyword evidence="25" id="KW-1185">Reference proteome</keyword>
<dbReference type="InterPro" id="IPR019985">
    <property type="entry name" value="Ribosomal_uL23"/>
</dbReference>
<evidence type="ECO:0000256" key="4">
    <source>
        <dbReference type="ARBA" id="ARBA00022481"/>
    </source>
</evidence>
<dbReference type="Gene3D" id="3.30.70.330">
    <property type="match status" value="1"/>
</dbReference>
<dbReference type="AlphaFoldDB" id="A0A3Q0QVT1"/>
<evidence type="ECO:0000256" key="15">
    <source>
        <dbReference type="ARBA" id="ARBA00023274"/>
    </source>
</evidence>
<comment type="similarity">
    <text evidence="3 21">Belongs to the universal ribosomal protein uL23 family.</text>
</comment>
<dbReference type="STRING" id="61819.ENSACIP00000003699"/>
<dbReference type="InterPro" id="IPR012677">
    <property type="entry name" value="Nucleotide-bd_a/b_plait_sf"/>
</dbReference>
<evidence type="ECO:0000259" key="23">
    <source>
        <dbReference type="Pfam" id="PF03939"/>
    </source>
</evidence>
<dbReference type="GeneTree" id="ENSGT00950000182901"/>
<dbReference type="PROSITE" id="PS00050">
    <property type="entry name" value="RIBOSOMAL_L23"/>
    <property type="match status" value="1"/>
</dbReference>
<dbReference type="GO" id="GO:0022625">
    <property type="term" value="C:cytosolic large ribosomal subunit"/>
    <property type="evidence" value="ECO:0007669"/>
    <property type="project" value="UniProtKB-ARBA"/>
</dbReference>
<reference evidence="24" key="1">
    <citation type="submission" date="2025-08" db="UniProtKB">
        <authorList>
            <consortium name="Ensembl"/>
        </authorList>
    </citation>
    <scope>IDENTIFICATION</scope>
</reference>
<protein>
    <recommendedName>
        <fullName evidence="16">Large ribosomal subunit protein uL23</fullName>
    </recommendedName>
    <alternativeName>
        <fullName evidence="17 20">60S ribosomal protein L23a</fullName>
    </alternativeName>
</protein>
<sequence>WDSLKGTKSPRKYKLKNTSMNNCLTVTYPPPLSHLLAVPAKTEAKSKALKAKKAVLKGVHSHKKKKVRTSPTFRRPKTLRLRRQPKYPRKSAPRRNKLDHYAIIKFPLTTESAMKKIEDNNTLVFIVDVKANKHQIKHAVKKLYDIDVAKVNTLIRPDGEKKAYVRLAPDYDALDVANKVSLYSGMMVVVSVLCM</sequence>
<evidence type="ECO:0000256" key="10">
    <source>
        <dbReference type="ARBA" id="ARBA00022884"/>
    </source>
</evidence>
<dbReference type="SUPFAM" id="SSF54189">
    <property type="entry name" value="Ribosomal proteins S24e, L23 and L15e"/>
    <property type="match status" value="1"/>
</dbReference>
<name>A0A3Q0QVT1_AMPCI</name>
<feature type="domain" description="Large ribosomal subunit protein uL23 N-terminal" evidence="23">
    <location>
        <begin position="44"/>
        <end position="94"/>
    </location>
</feature>
<keyword evidence="10" id="KW-0694">RNA-binding</keyword>
<evidence type="ECO:0000256" key="21">
    <source>
        <dbReference type="RuleBase" id="RU003934"/>
    </source>
</evidence>
<keyword evidence="9" id="KW-0832">Ubl conjugation</keyword>
<dbReference type="GO" id="GO:0005634">
    <property type="term" value="C:nucleus"/>
    <property type="evidence" value="ECO:0007669"/>
    <property type="project" value="UniProtKB-SubCell"/>
</dbReference>
<evidence type="ECO:0000256" key="2">
    <source>
        <dbReference type="ARBA" id="ARBA00004496"/>
    </source>
</evidence>
<evidence type="ECO:0000256" key="7">
    <source>
        <dbReference type="ARBA" id="ARBA00022553"/>
    </source>
</evidence>
<evidence type="ECO:0000256" key="18">
    <source>
        <dbReference type="ARBA" id="ARBA00045456"/>
    </source>
</evidence>
<evidence type="ECO:0000256" key="13">
    <source>
        <dbReference type="ARBA" id="ARBA00022990"/>
    </source>
</evidence>
<dbReference type="InterPro" id="IPR005633">
    <property type="entry name" value="Ribosomal_uL23_N"/>
</dbReference>
<keyword evidence="7" id="KW-0597">Phosphoprotein</keyword>
<dbReference type="InterPro" id="IPR013025">
    <property type="entry name" value="Ribosomal_uL23-like"/>
</dbReference>
<evidence type="ECO:0000256" key="9">
    <source>
        <dbReference type="ARBA" id="ARBA00022843"/>
    </source>
</evidence>
<evidence type="ECO:0000313" key="24">
    <source>
        <dbReference type="Ensembl" id="ENSACIP00000003699.1"/>
    </source>
</evidence>
<dbReference type="GO" id="GO:0003735">
    <property type="term" value="F:structural constituent of ribosome"/>
    <property type="evidence" value="ECO:0007669"/>
    <property type="project" value="InterPro"/>
</dbReference>
<evidence type="ECO:0000313" key="25">
    <source>
        <dbReference type="Proteomes" id="UP000261340"/>
    </source>
</evidence>
<dbReference type="Ensembl" id="ENSACIT00000003820.1">
    <property type="protein sequence ID" value="ENSACIP00000003699.1"/>
    <property type="gene ID" value="ENSACIG00000002878.1"/>
</dbReference>
<feature type="region of interest" description="Disordered" evidence="22">
    <location>
        <begin position="54"/>
        <end position="76"/>
    </location>
</feature>
<dbReference type="InterPro" id="IPR001014">
    <property type="entry name" value="Ribosomal_uL23_CS"/>
</dbReference>
<keyword evidence="12 21" id="KW-0689">Ribosomal protein</keyword>
<accession>A0A3Q0QVT1</accession>
<dbReference type="HAMAP" id="MF_01369_A">
    <property type="entry name" value="Ribosomal_uL23_A"/>
    <property type="match status" value="1"/>
</dbReference>
<evidence type="ECO:0000256" key="1">
    <source>
        <dbReference type="ARBA" id="ARBA00004123"/>
    </source>
</evidence>
<dbReference type="PANTHER" id="PTHR11620">
    <property type="entry name" value="60S RIBOSOMAL PROTEIN L23A"/>
    <property type="match status" value="1"/>
</dbReference>
<dbReference type="GO" id="GO:0006412">
    <property type="term" value="P:translation"/>
    <property type="evidence" value="ECO:0007669"/>
    <property type="project" value="InterPro"/>
</dbReference>
<evidence type="ECO:0000256" key="3">
    <source>
        <dbReference type="ARBA" id="ARBA00006700"/>
    </source>
</evidence>
<evidence type="ECO:0000256" key="20">
    <source>
        <dbReference type="ARBA" id="ARBA00079056"/>
    </source>
</evidence>
<evidence type="ECO:0000256" key="17">
    <source>
        <dbReference type="ARBA" id="ARBA00044564"/>
    </source>
</evidence>
<evidence type="ECO:0000256" key="11">
    <source>
        <dbReference type="ARBA" id="ARBA00022934"/>
    </source>
</evidence>
<evidence type="ECO:0000256" key="6">
    <source>
        <dbReference type="ARBA" id="ARBA00022499"/>
    </source>
</evidence>
<keyword evidence="8" id="KW-0699">rRNA-binding</keyword>
<evidence type="ECO:0000256" key="19">
    <source>
        <dbReference type="ARBA" id="ARBA00047152"/>
    </source>
</evidence>
<dbReference type="InterPro" id="IPR012678">
    <property type="entry name" value="Ribosomal_uL23/eL15/eS24_sf"/>
</dbReference>
<keyword evidence="13" id="KW-0007">Acetylation</keyword>
<dbReference type="NCBIfam" id="NF011118">
    <property type="entry name" value="PRK14548.1"/>
    <property type="match status" value="1"/>
</dbReference>
<evidence type="ECO:0000256" key="12">
    <source>
        <dbReference type="ARBA" id="ARBA00022980"/>
    </source>
</evidence>
<dbReference type="GO" id="GO:0019843">
    <property type="term" value="F:rRNA binding"/>
    <property type="evidence" value="ECO:0007669"/>
    <property type="project" value="UniProtKB-KW"/>
</dbReference>
<comment type="function">
    <text evidence="18">Component of the large ribosomal subunit. The ribosome is a large ribonucleoprotein complex responsible for the synthesis of proteins in the cell. Binds a specific region on the 26S rRNA. May promote p53/TP53 degradation possibly through the stimulation of MDM2-mediated TP53 polyubiquitination.</text>
</comment>
<keyword evidence="14" id="KW-0539">Nucleus</keyword>
<dbReference type="Pfam" id="PF03939">
    <property type="entry name" value="Ribosomal_L23eN"/>
    <property type="match status" value="1"/>
</dbReference>
<evidence type="ECO:0000256" key="22">
    <source>
        <dbReference type="SAM" id="MobiDB-lite"/>
    </source>
</evidence>
<reference evidence="24" key="2">
    <citation type="submission" date="2025-09" db="UniProtKB">
        <authorList>
            <consortium name="Ensembl"/>
        </authorList>
    </citation>
    <scope>IDENTIFICATION</scope>
</reference>
<keyword evidence="4" id="KW-0488">Methylation</keyword>